<dbReference type="InterPro" id="IPR029070">
    <property type="entry name" value="Chitinase_insertion_sf"/>
</dbReference>
<dbReference type="SMART" id="SM00636">
    <property type="entry name" value="Glyco_18"/>
    <property type="match status" value="1"/>
</dbReference>
<dbReference type="GO" id="GO:0008061">
    <property type="term" value="F:chitin binding"/>
    <property type="evidence" value="ECO:0007669"/>
    <property type="project" value="InterPro"/>
</dbReference>
<accession>A0A412DS48</accession>
<dbReference type="Gene3D" id="3.10.50.10">
    <property type="match status" value="1"/>
</dbReference>
<dbReference type="Pfam" id="PF00704">
    <property type="entry name" value="Glyco_hydro_18"/>
    <property type="match status" value="1"/>
</dbReference>
<evidence type="ECO:0000313" key="3">
    <source>
        <dbReference type="Proteomes" id="UP000283310"/>
    </source>
</evidence>
<dbReference type="InterPro" id="IPR011583">
    <property type="entry name" value="Chitinase_II/V-like_cat"/>
</dbReference>
<reference evidence="2 3" key="1">
    <citation type="submission" date="2018-08" db="EMBL/GenBank/DDBJ databases">
        <title>A genome reference for cultivated species of the human gut microbiota.</title>
        <authorList>
            <person name="Zou Y."/>
            <person name="Xue W."/>
            <person name="Luo G."/>
        </authorList>
    </citation>
    <scope>NUCLEOTIDE SEQUENCE [LARGE SCALE GENOMIC DNA]</scope>
    <source>
        <strain evidence="2 3">AF26-20BH</strain>
    </source>
</reference>
<gene>
    <name evidence="2" type="ORF">DWY65_02355</name>
</gene>
<evidence type="ECO:0000259" key="1">
    <source>
        <dbReference type="PROSITE" id="PS51910"/>
    </source>
</evidence>
<feature type="domain" description="GH18" evidence="1">
    <location>
        <begin position="12"/>
        <end position="340"/>
    </location>
</feature>
<name>A0A412DS48_BACSE</name>
<dbReference type="PROSITE" id="PS51910">
    <property type="entry name" value="GH18_2"/>
    <property type="match status" value="1"/>
</dbReference>
<dbReference type="GO" id="GO:0005975">
    <property type="term" value="P:carbohydrate metabolic process"/>
    <property type="evidence" value="ECO:0007669"/>
    <property type="project" value="InterPro"/>
</dbReference>
<dbReference type="AlphaFoldDB" id="A0A412DS48"/>
<dbReference type="Gene3D" id="3.20.20.80">
    <property type="entry name" value="Glycosidases"/>
    <property type="match status" value="1"/>
</dbReference>
<dbReference type="EMBL" id="QRTW01000003">
    <property type="protein sequence ID" value="RGR16825.1"/>
    <property type="molecule type" value="Genomic_DNA"/>
</dbReference>
<sequence length="340" mass="38741">MKKMTTIRSFVYLILVTFVVASCGKKQIETLQTKQLHPWVVYGEGHSFADLEPVKDMIATISVFGNPSRDYIDKCHAAGIEVYHAVGGNEKTIDSPEKIAAVVESYVNDCMNNGYDGIDLDFEHLAPNVRATYSDFLQRASNALHAVGKKMSHCVGFYPALYVDENTHLFYDPMVLERTCDLVRVMCYDMYCAPCVGVKELADRDDCQGVGPTSNYLWTRECMLYWKKRISTDKLVMALPAYGNDYKITVPVAGRQIYASVPDKVIGELPTPTWLCYEKVNMYLYDHEDGSRHLFYAADARSTEELLQLADELQMPQIGFWHFSSVSSEMWKVTRNWMKE</sequence>
<dbReference type="Proteomes" id="UP000283310">
    <property type="component" value="Unassembled WGS sequence"/>
</dbReference>
<dbReference type="PANTHER" id="PTHR46066">
    <property type="entry name" value="CHITINASE DOMAIN-CONTAINING PROTEIN 1 FAMILY MEMBER"/>
    <property type="match status" value="1"/>
</dbReference>
<dbReference type="PANTHER" id="PTHR46066:SF2">
    <property type="entry name" value="CHITINASE DOMAIN-CONTAINING PROTEIN 1"/>
    <property type="match status" value="1"/>
</dbReference>
<evidence type="ECO:0000313" key="2">
    <source>
        <dbReference type="EMBL" id="RGR16825.1"/>
    </source>
</evidence>
<dbReference type="PROSITE" id="PS51257">
    <property type="entry name" value="PROKAR_LIPOPROTEIN"/>
    <property type="match status" value="1"/>
</dbReference>
<dbReference type="InterPro" id="IPR001223">
    <property type="entry name" value="Glyco_hydro18_cat"/>
</dbReference>
<dbReference type="SUPFAM" id="SSF51445">
    <property type="entry name" value="(Trans)glycosidases"/>
    <property type="match status" value="1"/>
</dbReference>
<comment type="caution">
    <text evidence="2">The sequence shown here is derived from an EMBL/GenBank/DDBJ whole genome shotgun (WGS) entry which is preliminary data.</text>
</comment>
<dbReference type="InterPro" id="IPR017853">
    <property type="entry name" value="GH"/>
</dbReference>
<protein>
    <recommendedName>
        <fullName evidence="1">GH18 domain-containing protein</fullName>
    </recommendedName>
</protein>
<proteinExistence type="predicted"/>
<organism evidence="2 3">
    <name type="scientific">Bacteroides stercoris</name>
    <dbReference type="NCBI Taxonomy" id="46506"/>
    <lineage>
        <taxon>Bacteria</taxon>
        <taxon>Pseudomonadati</taxon>
        <taxon>Bacteroidota</taxon>
        <taxon>Bacteroidia</taxon>
        <taxon>Bacteroidales</taxon>
        <taxon>Bacteroidaceae</taxon>
        <taxon>Bacteroides</taxon>
    </lineage>
</organism>